<feature type="domain" description="MADF" evidence="3">
    <location>
        <begin position="5"/>
        <end position="99"/>
    </location>
</feature>
<evidence type="ECO:0000313" key="4">
    <source>
        <dbReference type="EMBL" id="CAH1113452.1"/>
    </source>
</evidence>
<name>A0A9P0GJQ2_9CUCU</name>
<organism evidence="4 5">
    <name type="scientific">Psylliodes chrysocephalus</name>
    <dbReference type="NCBI Taxonomy" id="3402493"/>
    <lineage>
        <taxon>Eukaryota</taxon>
        <taxon>Metazoa</taxon>
        <taxon>Ecdysozoa</taxon>
        <taxon>Arthropoda</taxon>
        <taxon>Hexapoda</taxon>
        <taxon>Insecta</taxon>
        <taxon>Pterygota</taxon>
        <taxon>Neoptera</taxon>
        <taxon>Endopterygota</taxon>
        <taxon>Coleoptera</taxon>
        <taxon>Polyphaga</taxon>
        <taxon>Cucujiformia</taxon>
        <taxon>Chrysomeloidea</taxon>
        <taxon>Chrysomelidae</taxon>
        <taxon>Galerucinae</taxon>
        <taxon>Alticini</taxon>
        <taxon>Psylliodes</taxon>
    </lineage>
</organism>
<dbReference type="PANTHER" id="PTHR12243">
    <property type="entry name" value="MADF DOMAIN TRANSCRIPTION FACTOR"/>
    <property type="match status" value="1"/>
</dbReference>
<proteinExistence type="predicted"/>
<dbReference type="OrthoDB" id="6719699at2759"/>
<dbReference type="GO" id="GO:0006357">
    <property type="term" value="P:regulation of transcription by RNA polymerase II"/>
    <property type="evidence" value="ECO:0007669"/>
    <property type="project" value="TreeGrafter"/>
</dbReference>
<gene>
    <name evidence="4" type="ORF">PSYICH_LOCUS13721</name>
</gene>
<reference evidence="4" key="1">
    <citation type="submission" date="2022-01" db="EMBL/GenBank/DDBJ databases">
        <authorList>
            <person name="King R."/>
        </authorList>
    </citation>
    <scope>NUCLEOTIDE SEQUENCE</scope>
</reference>
<dbReference type="Pfam" id="PF10545">
    <property type="entry name" value="MADF_DNA_bdg"/>
    <property type="match status" value="1"/>
</dbReference>
<keyword evidence="1" id="KW-0175">Coiled coil</keyword>
<feature type="compositionally biased region" description="Acidic residues" evidence="2">
    <location>
        <begin position="110"/>
        <end position="122"/>
    </location>
</feature>
<feature type="compositionally biased region" description="Basic and acidic residues" evidence="2">
    <location>
        <begin position="123"/>
        <end position="135"/>
    </location>
</feature>
<dbReference type="AlphaFoldDB" id="A0A9P0GJQ2"/>
<dbReference type="GO" id="GO:0005634">
    <property type="term" value="C:nucleus"/>
    <property type="evidence" value="ECO:0007669"/>
    <property type="project" value="TreeGrafter"/>
</dbReference>
<evidence type="ECO:0000256" key="2">
    <source>
        <dbReference type="SAM" id="MobiDB-lite"/>
    </source>
</evidence>
<accession>A0A9P0GJQ2</accession>
<dbReference type="InterPro" id="IPR039353">
    <property type="entry name" value="TF_Adf1"/>
</dbReference>
<evidence type="ECO:0000313" key="5">
    <source>
        <dbReference type="Proteomes" id="UP001153636"/>
    </source>
</evidence>
<feature type="coiled-coil region" evidence="1">
    <location>
        <begin position="177"/>
        <end position="204"/>
    </location>
</feature>
<feature type="region of interest" description="Disordered" evidence="2">
    <location>
        <begin position="103"/>
        <end position="159"/>
    </location>
</feature>
<dbReference type="InterPro" id="IPR006578">
    <property type="entry name" value="MADF-dom"/>
</dbReference>
<dbReference type="PANTHER" id="PTHR12243:SF69">
    <property type="entry name" value="SI:CH73-59F11.3"/>
    <property type="match status" value="1"/>
</dbReference>
<dbReference type="EMBL" id="OV651819">
    <property type="protein sequence ID" value="CAH1113452.1"/>
    <property type="molecule type" value="Genomic_DNA"/>
</dbReference>
<protein>
    <recommendedName>
        <fullName evidence="3">MADF domain-containing protein</fullName>
    </recommendedName>
</protein>
<keyword evidence="5" id="KW-1185">Reference proteome</keyword>
<dbReference type="GO" id="GO:0005667">
    <property type="term" value="C:transcription regulator complex"/>
    <property type="evidence" value="ECO:0007669"/>
    <property type="project" value="TreeGrafter"/>
</dbReference>
<evidence type="ECO:0000256" key="1">
    <source>
        <dbReference type="SAM" id="Coils"/>
    </source>
</evidence>
<sequence length="215" mass="25195">MDKEKLINCVFVREPIWNKRHKSHHNSLILSKLWKEIADECGQTVSIVKSHWKRLRETFMKKFSEIPYKRSGDGAEENDSEKLDWIYFDSLLFLKDQMIPRKSSENFHEGEEESELTEMQEELIERHSVSDDESRSNTITTLSPRSTPLPSPSAPVPKKLKTKCRNVDSIGEGMLKAEEEKVAYLKLKKEMRQAKELKEIDEDEAFFKCILPHVR</sequence>
<dbReference type="PROSITE" id="PS51029">
    <property type="entry name" value="MADF"/>
    <property type="match status" value="1"/>
</dbReference>
<evidence type="ECO:0000259" key="3">
    <source>
        <dbReference type="PROSITE" id="PS51029"/>
    </source>
</evidence>
<dbReference type="Proteomes" id="UP001153636">
    <property type="component" value="Chromosome 7"/>
</dbReference>
<dbReference type="SMART" id="SM00595">
    <property type="entry name" value="MADF"/>
    <property type="match status" value="1"/>
</dbReference>